<sequence length="218" mass="24830">MQNSIAARKALNDRIEIELDRVEQFTPLEESQKTRIRFAGKGDISRFFVDVDEAIEKFKLKEAQGEIGQDQINELYQLAMPLQQRLNKGLFGADSLLKKVARATVNDQQAAELKELQRNQGKRKLELAYAAYVGNLNRHVPMTTKQRDAFLGLLRNDVKISNPSGQYLTYIIMIKLSELPAEKIEAIFDDAQLNAIRSMFPQAKMIKASLKQMGAWDE</sequence>
<proteinExistence type="predicted"/>
<keyword evidence="2" id="KW-1185">Reference proteome</keyword>
<evidence type="ECO:0000313" key="2">
    <source>
        <dbReference type="Proteomes" id="UP000536179"/>
    </source>
</evidence>
<comment type="caution">
    <text evidence="1">The sequence shown here is derived from an EMBL/GenBank/DDBJ whole genome shotgun (WGS) entry which is preliminary data.</text>
</comment>
<organism evidence="1 2">
    <name type="scientific">Aporhodopirellula rubra</name>
    <dbReference type="NCBI Taxonomy" id="980271"/>
    <lineage>
        <taxon>Bacteria</taxon>
        <taxon>Pseudomonadati</taxon>
        <taxon>Planctomycetota</taxon>
        <taxon>Planctomycetia</taxon>
        <taxon>Pirellulales</taxon>
        <taxon>Pirellulaceae</taxon>
        <taxon>Aporhodopirellula</taxon>
    </lineage>
</organism>
<protein>
    <submittedName>
        <fullName evidence="1">Uncharacterized protein</fullName>
    </submittedName>
</protein>
<accession>A0A7W5H4E3</accession>
<evidence type="ECO:0000313" key="1">
    <source>
        <dbReference type="EMBL" id="MBB3205269.1"/>
    </source>
</evidence>
<reference evidence="1 2" key="1">
    <citation type="submission" date="2020-08" db="EMBL/GenBank/DDBJ databases">
        <title>Genomic Encyclopedia of Type Strains, Phase III (KMG-III): the genomes of soil and plant-associated and newly described type strains.</title>
        <authorList>
            <person name="Whitman W."/>
        </authorList>
    </citation>
    <scope>NUCLEOTIDE SEQUENCE [LARGE SCALE GENOMIC DNA]</scope>
    <source>
        <strain evidence="1 2">CECT 8075</strain>
    </source>
</reference>
<dbReference type="Proteomes" id="UP000536179">
    <property type="component" value="Unassembled WGS sequence"/>
</dbReference>
<dbReference type="EMBL" id="JACHXU010000003">
    <property type="protein sequence ID" value="MBB3205269.1"/>
    <property type="molecule type" value="Genomic_DNA"/>
</dbReference>
<gene>
    <name evidence="1" type="ORF">FHS27_001069</name>
</gene>
<dbReference type="RefSeq" id="WP_246419123.1">
    <property type="nucleotide sequence ID" value="NZ_JACHXU010000003.1"/>
</dbReference>
<name>A0A7W5H4E3_9BACT</name>
<dbReference type="AlphaFoldDB" id="A0A7W5H4E3"/>